<dbReference type="Pfam" id="PF07823">
    <property type="entry name" value="CPDase"/>
    <property type="match status" value="1"/>
</dbReference>
<protein>
    <submittedName>
        <fullName evidence="1">Cyclic phosphodiesterase</fullName>
    </submittedName>
</protein>
<dbReference type="AlphaFoldDB" id="A0A286UVA6"/>
<dbReference type="InParanoid" id="A0A286UVA6"/>
<proteinExistence type="predicted"/>
<dbReference type="InterPro" id="IPR012386">
    <property type="entry name" value="Cyclic-nucl_3Pdiesterase"/>
</dbReference>
<dbReference type="GO" id="GO:0004112">
    <property type="term" value="F:cyclic-nucleotide phosphodiesterase activity"/>
    <property type="evidence" value="ECO:0007669"/>
    <property type="project" value="InterPro"/>
</dbReference>
<reference evidence="1 2" key="1">
    <citation type="journal article" date="2017" name="Mol. Ecol.">
        <title>Comparative and population genomic landscape of Phellinus noxius: A hypervariable fungus causing root rot in trees.</title>
        <authorList>
            <person name="Chung C.L."/>
            <person name="Lee T.J."/>
            <person name="Akiba M."/>
            <person name="Lee H.H."/>
            <person name="Kuo T.H."/>
            <person name="Liu D."/>
            <person name="Ke H.M."/>
            <person name="Yokoi T."/>
            <person name="Roa M.B."/>
            <person name="Lu M.J."/>
            <person name="Chang Y.Y."/>
            <person name="Ann P.J."/>
            <person name="Tsai J.N."/>
            <person name="Chen C.Y."/>
            <person name="Tzean S.S."/>
            <person name="Ota Y."/>
            <person name="Hattori T."/>
            <person name="Sahashi N."/>
            <person name="Liou R.F."/>
            <person name="Kikuchi T."/>
            <person name="Tsai I.J."/>
        </authorList>
    </citation>
    <scope>NUCLEOTIDE SEQUENCE [LARGE SCALE GENOMIC DNA]</scope>
    <source>
        <strain evidence="1 2">FFPRI411160</strain>
    </source>
</reference>
<dbReference type="STRING" id="2282107.A0A286UVA6"/>
<organism evidence="1 2">
    <name type="scientific">Pyrrhoderma noxium</name>
    <dbReference type="NCBI Taxonomy" id="2282107"/>
    <lineage>
        <taxon>Eukaryota</taxon>
        <taxon>Fungi</taxon>
        <taxon>Dikarya</taxon>
        <taxon>Basidiomycota</taxon>
        <taxon>Agaricomycotina</taxon>
        <taxon>Agaricomycetes</taxon>
        <taxon>Hymenochaetales</taxon>
        <taxon>Hymenochaetaceae</taxon>
        <taxon>Pyrrhoderma</taxon>
    </lineage>
</organism>
<dbReference type="Gene3D" id="3.90.1140.10">
    <property type="entry name" value="Cyclic phosphodiesterase"/>
    <property type="match status" value="1"/>
</dbReference>
<gene>
    <name evidence="1" type="ORF">PNOK_0057600</name>
</gene>
<name>A0A286UVA6_9AGAM</name>
<dbReference type="InterPro" id="IPR009097">
    <property type="entry name" value="Cyclic_Pdiesterase"/>
</dbReference>
<accession>A0A286UVA6</accession>
<dbReference type="SUPFAM" id="SSF55144">
    <property type="entry name" value="LigT-like"/>
    <property type="match status" value="1"/>
</dbReference>
<comment type="caution">
    <text evidence="1">The sequence shown here is derived from an EMBL/GenBank/DDBJ whole genome shotgun (WGS) entry which is preliminary data.</text>
</comment>
<sequence>MRVPRALEPLGYTLPSFDPHITLASFPSSVSPSVLHSAVVEAIKGFDEIPKGTSKLIDRSLNPLHVGQSGGGLSVSSSSPSDSSVVKTVVAAIRCIFSALVTDSHFFRSVLLDIVPDEALTRLQTRILEALAEDVKGSGRSPRFPHLSLFYVPDEFAGDRTRIREGLWSECGVESGGEGDAIVTFKVRTKDEDEESEILISGFDAPEIWIASCEGDVESWIVKEKISLVNN</sequence>
<dbReference type="EMBL" id="NBII01000001">
    <property type="protein sequence ID" value="PAV23508.1"/>
    <property type="molecule type" value="Genomic_DNA"/>
</dbReference>
<keyword evidence="2" id="KW-1185">Reference proteome</keyword>
<dbReference type="Proteomes" id="UP000217199">
    <property type="component" value="Unassembled WGS sequence"/>
</dbReference>
<dbReference type="OrthoDB" id="514292at2759"/>
<evidence type="ECO:0000313" key="1">
    <source>
        <dbReference type="EMBL" id="PAV23508.1"/>
    </source>
</evidence>
<evidence type="ECO:0000313" key="2">
    <source>
        <dbReference type="Proteomes" id="UP000217199"/>
    </source>
</evidence>